<sequence>MSNFWRFIIFLVGLVLLILPFFVFYVKFGNNQLSDDIEDWANLGEYLNGTFMPLIALAGVLITLLLGTIADQRNQSNIILDQQKQRPLMHVGYFDGEDKIKLFMQNKGIGPLIINNYYLEDRDSGEIKDGIFNCLSGIATMFDNYTGNLNNVVLSPQEKYELLKYSIHDLEESYLLKFEEDRTTLRRTLGRYKLIIEYSDVYNNRMPQYERDLIWFDRH</sequence>
<feature type="transmembrane region" description="Helical" evidence="1">
    <location>
        <begin position="46"/>
        <end position="66"/>
    </location>
</feature>
<reference evidence="3" key="1">
    <citation type="submission" date="2016-11" db="EMBL/GenBank/DDBJ databases">
        <authorList>
            <person name="Varghese N."/>
            <person name="Submissions S."/>
        </authorList>
    </citation>
    <scope>NUCLEOTIDE SEQUENCE [LARGE SCALE GENOMIC DNA]</scope>
    <source>
        <strain evidence="3">DSM 24787</strain>
    </source>
</reference>
<organism evidence="2 3">
    <name type="scientific">Chitinophaga niabensis</name>
    <dbReference type="NCBI Taxonomy" id="536979"/>
    <lineage>
        <taxon>Bacteria</taxon>
        <taxon>Pseudomonadati</taxon>
        <taxon>Bacteroidota</taxon>
        <taxon>Chitinophagia</taxon>
        <taxon>Chitinophagales</taxon>
        <taxon>Chitinophagaceae</taxon>
        <taxon>Chitinophaga</taxon>
    </lineage>
</organism>
<dbReference type="STRING" id="536979.SAMN04488055_1783"/>
<dbReference type="RefSeq" id="WP_074238903.1">
    <property type="nucleotide sequence ID" value="NZ_FSRA01000001.1"/>
</dbReference>
<feature type="transmembrane region" description="Helical" evidence="1">
    <location>
        <begin position="7"/>
        <end position="26"/>
    </location>
</feature>
<dbReference type="OrthoDB" id="793060at2"/>
<protein>
    <submittedName>
        <fullName evidence="2">Uncharacterized protein</fullName>
    </submittedName>
</protein>
<evidence type="ECO:0000256" key="1">
    <source>
        <dbReference type="SAM" id="Phobius"/>
    </source>
</evidence>
<gene>
    <name evidence="2" type="ORF">SAMN04488055_1783</name>
</gene>
<keyword evidence="1" id="KW-0472">Membrane</keyword>
<keyword evidence="3" id="KW-1185">Reference proteome</keyword>
<accession>A0A1N6ERV2</accession>
<evidence type="ECO:0000313" key="2">
    <source>
        <dbReference type="EMBL" id="SIN85663.1"/>
    </source>
</evidence>
<evidence type="ECO:0000313" key="3">
    <source>
        <dbReference type="Proteomes" id="UP000185003"/>
    </source>
</evidence>
<name>A0A1N6ERV2_9BACT</name>
<dbReference type="AlphaFoldDB" id="A0A1N6ERV2"/>
<keyword evidence="1" id="KW-0812">Transmembrane</keyword>
<keyword evidence="1" id="KW-1133">Transmembrane helix</keyword>
<dbReference type="Proteomes" id="UP000185003">
    <property type="component" value="Unassembled WGS sequence"/>
</dbReference>
<dbReference type="EMBL" id="FSRA01000001">
    <property type="protein sequence ID" value="SIN85663.1"/>
    <property type="molecule type" value="Genomic_DNA"/>
</dbReference>
<proteinExistence type="predicted"/>